<organism evidence="1 2">
    <name type="scientific">Asticcacaulis currens</name>
    <dbReference type="NCBI Taxonomy" id="2984210"/>
    <lineage>
        <taxon>Bacteria</taxon>
        <taxon>Pseudomonadati</taxon>
        <taxon>Pseudomonadota</taxon>
        <taxon>Alphaproteobacteria</taxon>
        <taxon>Caulobacterales</taxon>
        <taxon>Caulobacteraceae</taxon>
        <taxon>Asticcacaulis</taxon>
    </lineage>
</organism>
<protein>
    <submittedName>
        <fullName evidence="1">Uncharacterized protein</fullName>
    </submittedName>
</protein>
<gene>
    <name evidence="1" type="ORF">PQU94_10300</name>
</gene>
<evidence type="ECO:0000313" key="2">
    <source>
        <dbReference type="Proteomes" id="UP001216595"/>
    </source>
</evidence>
<reference evidence="1 2" key="1">
    <citation type="submission" date="2023-01" db="EMBL/GenBank/DDBJ databases">
        <title>Novel species of the genus Asticcacaulis isolated from rivers.</title>
        <authorList>
            <person name="Lu H."/>
        </authorList>
    </citation>
    <scope>NUCLEOTIDE SEQUENCE [LARGE SCALE GENOMIC DNA]</scope>
    <source>
        <strain evidence="1 2">DXS10W</strain>
    </source>
</reference>
<proteinExistence type="predicted"/>
<comment type="caution">
    <text evidence="1">The sequence shown here is derived from an EMBL/GenBank/DDBJ whole genome shotgun (WGS) entry which is preliminary data.</text>
</comment>
<sequence length="211" mass="23917">MNATDVFINCPFSVDYRNRFWAITYAVLRSGLEPRCALEADNSIENRYDKICRLIRECRFGIHDISYTGLYGDPDRDADYPLPRFNMPFELGLFLGAHSFGGPKQRAKTALVLDIKAFRYQKFLSDIAGQDIRTYDGGVEALIAEVSIWLRTEARLTEVPGGSVIATEYAGFMESFPALCRESRLAPSEVTFLDFKRLAAVWIEQVYGQAQ</sequence>
<dbReference type="RefSeq" id="WP_272741380.1">
    <property type="nucleotide sequence ID" value="NZ_JAQQKW010000005.1"/>
</dbReference>
<evidence type="ECO:0000313" key="1">
    <source>
        <dbReference type="EMBL" id="MDC7694671.1"/>
    </source>
</evidence>
<keyword evidence="2" id="KW-1185">Reference proteome</keyword>
<dbReference type="Proteomes" id="UP001216595">
    <property type="component" value="Unassembled WGS sequence"/>
</dbReference>
<name>A0ABT5IEQ7_9CAUL</name>
<dbReference type="EMBL" id="JAQQKW010000005">
    <property type="protein sequence ID" value="MDC7694671.1"/>
    <property type="molecule type" value="Genomic_DNA"/>
</dbReference>
<accession>A0ABT5IEQ7</accession>